<dbReference type="Gene3D" id="3.90.550.10">
    <property type="entry name" value="Spore Coat Polysaccharide Biosynthesis Protein SpsA, Chain A"/>
    <property type="match status" value="1"/>
</dbReference>
<dbReference type="PANTHER" id="PTHR43584">
    <property type="entry name" value="NUCLEOTIDYL TRANSFERASE"/>
    <property type="match status" value="1"/>
</dbReference>
<dbReference type="Pfam" id="PF00483">
    <property type="entry name" value="NTP_transferase"/>
    <property type="match status" value="1"/>
</dbReference>
<evidence type="ECO:0000256" key="1">
    <source>
        <dbReference type="ARBA" id="ARBA00022679"/>
    </source>
</evidence>
<keyword evidence="2" id="KW-0548">Nucleotidyltransferase</keyword>
<keyword evidence="1" id="KW-0808">Transferase</keyword>
<dbReference type="KEGG" id="bsto:C0V70_18540"/>
<dbReference type="AlphaFoldDB" id="A0A2K9NX34"/>
<dbReference type="InterPro" id="IPR005835">
    <property type="entry name" value="NTP_transferase_dom"/>
</dbReference>
<reference evidence="4 5" key="1">
    <citation type="submission" date="2018-01" db="EMBL/GenBank/DDBJ databases">
        <title>Complete genome sequence of Bacteriovorax stolpii DSM12778.</title>
        <authorList>
            <person name="Tang B."/>
            <person name="Chang J."/>
        </authorList>
    </citation>
    <scope>NUCLEOTIDE SEQUENCE [LARGE SCALE GENOMIC DNA]</scope>
    <source>
        <strain evidence="4 5">DSM 12778</strain>
    </source>
</reference>
<dbReference type="InterPro" id="IPR050065">
    <property type="entry name" value="GlmU-like"/>
</dbReference>
<accession>A0A2K9NX34</accession>
<proteinExistence type="predicted"/>
<dbReference type="Proteomes" id="UP000235584">
    <property type="component" value="Chromosome"/>
</dbReference>
<sequence length="305" mass="34969">MSILRMREKFFRAYTMQIDHALILCAGMGTRMGEIGKKIPKPLWPVFFKTLLELQVDYCHSLGIKRLFLNTHFLSEEIETHLKSNPKFADVIMLHEDPLLDSGGAIHNMASRGDVNYTGNLLLVNADQFLFFDQKYFTDALSALENSRAALFGIKVDKSAKYNETVLENDLLKEIRKTDGSYDYITYSGLGILKLDSLDHVAGISKFFETVANYKKERVHFVVPEKFEYWDFGTAEIYFESIQEIYHSLKENKHSRLMDFLQENKALEGNVDAFFNDELRSVNLEGNGEFFANAIVGKGIVQKLN</sequence>
<dbReference type="InterPro" id="IPR029044">
    <property type="entry name" value="Nucleotide-diphossugar_trans"/>
</dbReference>
<keyword evidence="5" id="KW-1185">Reference proteome</keyword>
<organism evidence="4 5">
    <name type="scientific">Bacteriovorax stolpii</name>
    <name type="common">Bdellovibrio stolpii</name>
    <dbReference type="NCBI Taxonomy" id="960"/>
    <lineage>
        <taxon>Bacteria</taxon>
        <taxon>Pseudomonadati</taxon>
        <taxon>Bdellovibrionota</taxon>
        <taxon>Bacteriovoracia</taxon>
        <taxon>Bacteriovoracales</taxon>
        <taxon>Bacteriovoracaceae</taxon>
        <taxon>Bacteriovorax</taxon>
    </lineage>
</organism>
<dbReference type="EMBL" id="CP025704">
    <property type="protein sequence ID" value="AUO00067.1"/>
    <property type="molecule type" value="Genomic_DNA"/>
</dbReference>
<evidence type="ECO:0000259" key="3">
    <source>
        <dbReference type="Pfam" id="PF00483"/>
    </source>
</evidence>
<evidence type="ECO:0000313" key="4">
    <source>
        <dbReference type="EMBL" id="AUO00067.1"/>
    </source>
</evidence>
<gene>
    <name evidence="4" type="ORF">C0V70_18540</name>
</gene>
<protein>
    <recommendedName>
        <fullName evidence="3">Nucleotidyl transferase domain-containing protein</fullName>
    </recommendedName>
</protein>
<dbReference type="SUPFAM" id="SSF53448">
    <property type="entry name" value="Nucleotide-diphospho-sugar transferases"/>
    <property type="match status" value="1"/>
</dbReference>
<dbReference type="PANTHER" id="PTHR43584:SF8">
    <property type="entry name" value="N-ACETYLMURAMATE ALPHA-1-PHOSPHATE URIDYLYLTRANSFERASE"/>
    <property type="match status" value="1"/>
</dbReference>
<dbReference type="OrthoDB" id="9788272at2"/>
<evidence type="ECO:0000313" key="5">
    <source>
        <dbReference type="Proteomes" id="UP000235584"/>
    </source>
</evidence>
<dbReference type="GO" id="GO:0016779">
    <property type="term" value="F:nucleotidyltransferase activity"/>
    <property type="evidence" value="ECO:0007669"/>
    <property type="project" value="UniProtKB-KW"/>
</dbReference>
<name>A0A2K9NX34_BACTC</name>
<feature type="domain" description="Nucleotidyl transferase" evidence="3">
    <location>
        <begin position="21"/>
        <end position="158"/>
    </location>
</feature>
<evidence type="ECO:0000256" key="2">
    <source>
        <dbReference type="ARBA" id="ARBA00022695"/>
    </source>
</evidence>